<organism evidence="1 2">
    <name type="scientific">Russula earlei</name>
    <dbReference type="NCBI Taxonomy" id="71964"/>
    <lineage>
        <taxon>Eukaryota</taxon>
        <taxon>Fungi</taxon>
        <taxon>Dikarya</taxon>
        <taxon>Basidiomycota</taxon>
        <taxon>Agaricomycotina</taxon>
        <taxon>Agaricomycetes</taxon>
        <taxon>Russulales</taxon>
        <taxon>Russulaceae</taxon>
        <taxon>Russula</taxon>
    </lineage>
</organism>
<gene>
    <name evidence="1" type="ORF">F5148DRAFT_1150668</name>
</gene>
<proteinExistence type="predicted"/>
<dbReference type="Proteomes" id="UP001207468">
    <property type="component" value="Unassembled WGS sequence"/>
</dbReference>
<reference evidence="1" key="1">
    <citation type="submission" date="2021-03" db="EMBL/GenBank/DDBJ databases">
        <title>Evolutionary priming and transition to the ectomycorrhizal habit in an iconic lineage of mushroom-forming fungi: is preadaptation a requirement?</title>
        <authorList>
            <consortium name="DOE Joint Genome Institute"/>
            <person name="Looney B.P."/>
            <person name="Miyauchi S."/>
            <person name="Morin E."/>
            <person name="Drula E."/>
            <person name="Courty P.E."/>
            <person name="Chicoki N."/>
            <person name="Fauchery L."/>
            <person name="Kohler A."/>
            <person name="Kuo A."/>
            <person name="LaButti K."/>
            <person name="Pangilinan J."/>
            <person name="Lipzen A."/>
            <person name="Riley R."/>
            <person name="Andreopoulos W."/>
            <person name="He G."/>
            <person name="Johnson J."/>
            <person name="Barry K.W."/>
            <person name="Grigoriev I.V."/>
            <person name="Nagy L."/>
            <person name="Hibbett D."/>
            <person name="Henrissat B."/>
            <person name="Matheny P.B."/>
            <person name="Labbe J."/>
            <person name="Martin A.F."/>
        </authorList>
    </citation>
    <scope>NUCLEOTIDE SEQUENCE</scope>
    <source>
        <strain evidence="1">BPL698</strain>
    </source>
</reference>
<accession>A0ACC0U3N0</accession>
<comment type="caution">
    <text evidence="1">The sequence shown here is derived from an EMBL/GenBank/DDBJ whole genome shotgun (WGS) entry which is preliminary data.</text>
</comment>
<evidence type="ECO:0000313" key="1">
    <source>
        <dbReference type="EMBL" id="KAI9460724.1"/>
    </source>
</evidence>
<keyword evidence="2" id="KW-1185">Reference proteome</keyword>
<evidence type="ECO:0000313" key="2">
    <source>
        <dbReference type="Proteomes" id="UP001207468"/>
    </source>
</evidence>
<protein>
    <submittedName>
        <fullName evidence="1">Uncharacterized protein</fullName>
    </submittedName>
</protein>
<name>A0ACC0U3N0_9AGAM</name>
<dbReference type="EMBL" id="JAGFNK010000184">
    <property type="protein sequence ID" value="KAI9460724.1"/>
    <property type="molecule type" value="Genomic_DNA"/>
</dbReference>
<sequence>MPAPLFVGDFFGDNYAEEDFETLAMDDGVLPPDSDSDNCDDFNQEQGWEEPAAPNPSCSPSPEGEVFDNNEDIPSVEERRTAEARFLMKPTVLTFCDVFPQSTAGAPIPTASEMPGYAGYKDQFVDGEANIWAPFTSKLDWEMARWAKLRGPGSTALTELLKLEGLPDLLGLSYKNATELNKIIDKQLPSRPCFQRKEIVIAGEAYDVYFRDIIACIKVLYGDPQFTGVLVFTPERHYANPDMGVRLYHDMHTGKWWWETQKIVEQKTPGATVIPIILSSDKTLVTLFGNKTAYPIYMTIGTLPKEIRHKPSRHGQILLGYLPTTRLQQITNNASRRHAAANLFHACLSRIVGPLKEAGVSGIYMASGDGIVCRCHPIFANYVGDYPEQLLVTLVKNGECPTCEAPHDELGKDCNTQHPLRNLDNILDALASVSQGSTVFARNCRDAGIKPVYCPFWEDLPYANVYRAITPDILHELYQGVIKHMVSWIIQAYGAAEIDAQCRRLPPNHNIRLFFKGISTLSCVTGREHDQMCRFILGIIIDIPLPNNLAPGRLICAVHALLDFLYISQYPIHSTETLSVLDESLQTFHDNKSIFVDLGIRSDYNFPKLHKAKHYKLAIEAFGTTDNYNTEYTERLHIDLAKDAYRSTNHKDEFTQMTIWLERREKIFFHDRFIQWRIAGEPPPADTSWHAPQFAHRPHIQMTIHPSVRAVPLTSIMSKYGATFFKPALARYVAHMNNPSLTTAVQVERIAQDIDLPFNTIPVYHNIKFWNTDAQGREETSDLLDSVHIKPSRSDNRGKGVPARFDTVLVKDGDGGHAGVSGYRIAQVRVVFTLSDRAVSSLFTSTFHPPKHLAYVEWFTPFKNAPEPNHHMYKISRSLSGGERIASIIPVSDIRRSVHLIPKCGAVIPREWTSATVLDTSTYFFVNPFLDRHSYLTVH</sequence>